<dbReference type="EMBL" id="MTKS01000073">
    <property type="protein sequence ID" value="RWX51843.1"/>
    <property type="molecule type" value="Genomic_DNA"/>
</dbReference>
<organism evidence="5 6">
    <name type="scientific">Candidatus Electrothrix marina</name>
    <dbReference type="NCBI Taxonomy" id="1859130"/>
    <lineage>
        <taxon>Bacteria</taxon>
        <taxon>Pseudomonadati</taxon>
        <taxon>Thermodesulfobacteriota</taxon>
        <taxon>Desulfobulbia</taxon>
        <taxon>Desulfobulbales</taxon>
        <taxon>Desulfobulbaceae</taxon>
        <taxon>Candidatus Electrothrix</taxon>
    </lineage>
</organism>
<dbReference type="HAMAP" id="MF_00528">
    <property type="entry name" value="Maf"/>
    <property type="match status" value="1"/>
</dbReference>
<dbReference type="CDD" id="cd00555">
    <property type="entry name" value="Maf"/>
    <property type="match status" value="1"/>
</dbReference>
<comment type="similarity">
    <text evidence="4">Belongs to the Maf family. YhdE subfamily.</text>
</comment>
<feature type="site" description="Important for substrate specificity" evidence="4">
    <location>
        <position position="16"/>
    </location>
</feature>
<dbReference type="GO" id="GO:0005737">
    <property type="term" value="C:cytoplasm"/>
    <property type="evidence" value="ECO:0007669"/>
    <property type="project" value="UniProtKB-SubCell"/>
</dbReference>
<comment type="cofactor">
    <cofactor evidence="1 4">
        <name>a divalent metal cation</name>
        <dbReference type="ChEBI" id="CHEBI:60240"/>
    </cofactor>
</comment>
<comment type="catalytic activity">
    <reaction evidence="4">
        <text>UTP + H2O = UMP + diphosphate + H(+)</text>
        <dbReference type="Rhea" id="RHEA:29395"/>
        <dbReference type="ChEBI" id="CHEBI:15377"/>
        <dbReference type="ChEBI" id="CHEBI:15378"/>
        <dbReference type="ChEBI" id="CHEBI:33019"/>
        <dbReference type="ChEBI" id="CHEBI:46398"/>
        <dbReference type="ChEBI" id="CHEBI:57865"/>
        <dbReference type="EC" id="3.6.1.9"/>
    </reaction>
</comment>
<comment type="subcellular location">
    <subcellularLocation>
        <location evidence="4">Cytoplasm</location>
    </subcellularLocation>
</comment>
<dbReference type="NCBIfam" id="TIGR00172">
    <property type="entry name" value="maf"/>
    <property type="match status" value="1"/>
</dbReference>
<comment type="function">
    <text evidence="4">Nucleoside triphosphate pyrophosphatase that hydrolyzes dTTP and UTP. May have a dual role in cell division arrest and in preventing the incorporation of modified nucleotides into cellular nucleic acids.</text>
</comment>
<name>A0A444JFK7_9BACT</name>
<keyword evidence="6" id="KW-1185">Reference proteome</keyword>
<gene>
    <name evidence="5" type="ORF">VU01_10732</name>
</gene>
<evidence type="ECO:0000256" key="3">
    <source>
        <dbReference type="ARBA" id="ARBA00023080"/>
    </source>
</evidence>
<comment type="caution">
    <text evidence="4">Lacks conserved residue(s) required for the propagation of feature annotation.</text>
</comment>
<dbReference type="GO" id="GO:0009117">
    <property type="term" value="P:nucleotide metabolic process"/>
    <property type="evidence" value="ECO:0007669"/>
    <property type="project" value="UniProtKB-KW"/>
</dbReference>
<keyword evidence="3 4" id="KW-0546">Nucleotide metabolism</keyword>
<feature type="active site" description="Proton acceptor" evidence="4">
    <location>
        <position position="73"/>
    </location>
</feature>
<dbReference type="PIRSF" id="PIRSF006305">
    <property type="entry name" value="Maf"/>
    <property type="match status" value="1"/>
</dbReference>
<feature type="site" description="Important for substrate specificity" evidence="4">
    <location>
        <position position="74"/>
    </location>
</feature>
<evidence type="ECO:0000256" key="1">
    <source>
        <dbReference type="ARBA" id="ARBA00001968"/>
    </source>
</evidence>
<comment type="caution">
    <text evidence="5">The sequence shown here is derived from an EMBL/GenBank/DDBJ whole genome shotgun (WGS) entry which is preliminary data.</text>
</comment>
<dbReference type="PANTHER" id="PTHR43213:SF5">
    <property type="entry name" value="BIFUNCTIONAL DTTP_UTP PYROPHOSPHATASE_METHYLTRANSFERASE PROTEIN-RELATED"/>
    <property type="match status" value="1"/>
</dbReference>
<dbReference type="Pfam" id="PF02545">
    <property type="entry name" value="Maf"/>
    <property type="match status" value="1"/>
</dbReference>
<dbReference type="EC" id="3.6.1.9" evidence="4"/>
<reference evidence="5 6" key="1">
    <citation type="submission" date="2017-01" db="EMBL/GenBank/DDBJ databases">
        <title>The cable genome- insights into the physiology and evolution of filamentous bacteria capable of sulfide oxidation via long distance electron transfer.</title>
        <authorList>
            <person name="Schreiber L."/>
            <person name="Bjerg J.T."/>
            <person name="Boggild A."/>
            <person name="Van De Vossenberg J."/>
            <person name="Meysman F."/>
            <person name="Nielsen L.P."/>
            <person name="Schramm A."/>
            <person name="Kjeldsen K.U."/>
        </authorList>
    </citation>
    <scope>NUCLEOTIDE SEQUENCE [LARGE SCALE GENOMIC DNA]</scope>
    <source>
        <strain evidence="5">A5</strain>
    </source>
</reference>
<accession>A0A444JFK7</accession>
<comment type="catalytic activity">
    <reaction evidence="4">
        <text>dTTP + H2O = dTMP + diphosphate + H(+)</text>
        <dbReference type="Rhea" id="RHEA:28534"/>
        <dbReference type="ChEBI" id="CHEBI:15377"/>
        <dbReference type="ChEBI" id="CHEBI:15378"/>
        <dbReference type="ChEBI" id="CHEBI:33019"/>
        <dbReference type="ChEBI" id="CHEBI:37568"/>
        <dbReference type="ChEBI" id="CHEBI:63528"/>
        <dbReference type="EC" id="3.6.1.9"/>
    </reaction>
</comment>
<proteinExistence type="inferred from homology"/>
<feature type="site" description="Important for substrate specificity" evidence="4">
    <location>
        <position position="158"/>
    </location>
</feature>
<dbReference type="GO" id="GO:0036218">
    <property type="term" value="F:dTTP diphosphatase activity"/>
    <property type="evidence" value="ECO:0007669"/>
    <property type="project" value="RHEA"/>
</dbReference>
<dbReference type="GO" id="GO:0036221">
    <property type="term" value="F:UTP diphosphatase activity"/>
    <property type="evidence" value="ECO:0007669"/>
    <property type="project" value="RHEA"/>
</dbReference>
<sequence>MFTTCKPLILASASPRRQQFLTDLGLQFTALAADIDETPLDGEKPDAFARRMAEEKAVVIAKLHPESWVIGADTVVTLEGRILGKPDDATHALEILRNLQGKKHQVITGVALCCARENCLESLSRTTEVKFADFSDAILSAYIATGEPMDKAGAYGIQGKGGFLVRSITGSCSNVIGLPVSTCISLFLHHNVIAPLQERK</sequence>
<evidence type="ECO:0000256" key="2">
    <source>
        <dbReference type="ARBA" id="ARBA00022801"/>
    </source>
</evidence>
<dbReference type="Proteomes" id="UP000288892">
    <property type="component" value="Unassembled WGS sequence"/>
</dbReference>
<dbReference type="InterPro" id="IPR003697">
    <property type="entry name" value="Maf-like"/>
</dbReference>
<dbReference type="SUPFAM" id="SSF52972">
    <property type="entry name" value="ITPase-like"/>
    <property type="match status" value="1"/>
</dbReference>
<keyword evidence="4" id="KW-0963">Cytoplasm</keyword>
<dbReference type="InterPro" id="IPR029001">
    <property type="entry name" value="ITPase-like_fam"/>
</dbReference>
<evidence type="ECO:0000313" key="6">
    <source>
        <dbReference type="Proteomes" id="UP000288892"/>
    </source>
</evidence>
<protein>
    <recommendedName>
        <fullName evidence="4">dTTP/UTP pyrophosphatase</fullName>
        <shortName evidence="4">dTTPase/UTPase</shortName>
        <ecNumber evidence="4">3.6.1.9</ecNumber>
    </recommendedName>
    <alternativeName>
        <fullName evidence="4">Nucleoside triphosphate pyrophosphatase</fullName>
    </alternativeName>
    <alternativeName>
        <fullName evidence="4">Nucleotide pyrophosphatase</fullName>
        <shortName evidence="4">Nucleotide PPase</shortName>
    </alternativeName>
</protein>
<keyword evidence="2 4" id="KW-0378">Hydrolase</keyword>
<evidence type="ECO:0000256" key="4">
    <source>
        <dbReference type="HAMAP-Rule" id="MF_00528"/>
    </source>
</evidence>
<dbReference type="Gene3D" id="3.90.950.10">
    <property type="match status" value="1"/>
</dbReference>
<dbReference type="AlphaFoldDB" id="A0A444JFK7"/>
<evidence type="ECO:0000313" key="5">
    <source>
        <dbReference type="EMBL" id="RWX51843.1"/>
    </source>
</evidence>
<dbReference type="PANTHER" id="PTHR43213">
    <property type="entry name" value="BIFUNCTIONAL DTTP/UTP PYROPHOSPHATASE/METHYLTRANSFERASE PROTEIN-RELATED"/>
    <property type="match status" value="1"/>
</dbReference>